<comment type="caution">
    <text evidence="5">The sequence shown here is derived from an EMBL/GenBank/DDBJ whole genome shotgun (WGS) entry which is preliminary data.</text>
</comment>
<dbReference type="Gene3D" id="3.40.50.920">
    <property type="match status" value="1"/>
</dbReference>
<dbReference type="Pfam" id="PF02780">
    <property type="entry name" value="Transketolase_C"/>
    <property type="match status" value="1"/>
</dbReference>
<evidence type="ECO:0000256" key="2">
    <source>
        <dbReference type="ARBA" id="ARBA00023002"/>
    </source>
</evidence>
<evidence type="ECO:0000256" key="1">
    <source>
        <dbReference type="ARBA" id="ARBA00001964"/>
    </source>
</evidence>
<name>A0ABS8P3T6_9PSEU</name>
<evidence type="ECO:0000313" key="6">
    <source>
        <dbReference type="Proteomes" id="UP001199469"/>
    </source>
</evidence>
<dbReference type="CDD" id="cd07036">
    <property type="entry name" value="TPP_PYR_E1-PDHc-beta_like"/>
    <property type="match status" value="1"/>
</dbReference>
<sequence length="333" mass="34654">MAQLTFREAVAAALDQEMARDETVVLLGEDVGSGGVFKTTAGLKERFGPDRVWDTPISEQAIAGAAMGAATAGLRPVAEIMFSDFYATCWDQVANEIAKACYMTGGQLRMPLVIRGTNGGGLGFGAQHSQSVENWAMCVPGIKIVSPSTPDDMWGLLAAAIRDPEPVLVFEHKALFGTKAERPAGDHHLVPLGEAALRRRGDDVTLIGLARTVGMCEQAATALAEDGIAADVIDLRCLVPLDAATVLASARRTGRVVIVEENPGQLGWGAAVAAILAEEAFHDLRAPVVRVSGGNVPLPVATAMEAAVMPSAEKVAAAARGLTEGRIPAATPA</sequence>
<dbReference type="Proteomes" id="UP001199469">
    <property type="component" value="Unassembled WGS sequence"/>
</dbReference>
<dbReference type="NCBIfam" id="NF006667">
    <property type="entry name" value="PRK09212.1"/>
    <property type="match status" value="1"/>
</dbReference>
<dbReference type="PANTHER" id="PTHR43257:SF2">
    <property type="entry name" value="PYRUVATE DEHYDROGENASE E1 COMPONENT SUBUNIT BETA"/>
    <property type="match status" value="1"/>
</dbReference>
<accession>A0ABS8P3T6</accession>
<feature type="domain" description="Transketolase-like pyrimidine-binding" evidence="4">
    <location>
        <begin position="4"/>
        <end position="178"/>
    </location>
</feature>
<keyword evidence="6" id="KW-1185">Reference proteome</keyword>
<dbReference type="InterPro" id="IPR029061">
    <property type="entry name" value="THDP-binding"/>
</dbReference>
<dbReference type="SUPFAM" id="SSF52922">
    <property type="entry name" value="TK C-terminal domain-like"/>
    <property type="match status" value="1"/>
</dbReference>
<dbReference type="InterPro" id="IPR005475">
    <property type="entry name" value="Transketolase-like_Pyr-bd"/>
</dbReference>
<proteinExistence type="predicted"/>
<dbReference type="EMBL" id="JAJNDB010000001">
    <property type="protein sequence ID" value="MCD2192906.1"/>
    <property type="molecule type" value="Genomic_DNA"/>
</dbReference>
<dbReference type="SMART" id="SM00861">
    <property type="entry name" value="Transket_pyr"/>
    <property type="match status" value="1"/>
</dbReference>
<organism evidence="5 6">
    <name type="scientific">Actinomycetospora endophytica</name>
    <dbReference type="NCBI Taxonomy" id="2291215"/>
    <lineage>
        <taxon>Bacteria</taxon>
        <taxon>Bacillati</taxon>
        <taxon>Actinomycetota</taxon>
        <taxon>Actinomycetes</taxon>
        <taxon>Pseudonocardiales</taxon>
        <taxon>Pseudonocardiaceae</taxon>
        <taxon>Actinomycetospora</taxon>
    </lineage>
</organism>
<dbReference type="Gene3D" id="3.40.50.970">
    <property type="match status" value="1"/>
</dbReference>
<dbReference type="RefSeq" id="WP_230730568.1">
    <property type="nucleotide sequence ID" value="NZ_JAJNDB010000001.1"/>
</dbReference>
<keyword evidence="3" id="KW-0786">Thiamine pyrophosphate</keyword>
<evidence type="ECO:0000256" key="3">
    <source>
        <dbReference type="ARBA" id="ARBA00023052"/>
    </source>
</evidence>
<dbReference type="InterPro" id="IPR009014">
    <property type="entry name" value="Transketo_C/PFOR_II"/>
</dbReference>
<dbReference type="PANTHER" id="PTHR43257">
    <property type="entry name" value="PYRUVATE DEHYDROGENASE E1 COMPONENT BETA SUBUNIT"/>
    <property type="match status" value="1"/>
</dbReference>
<comment type="cofactor">
    <cofactor evidence="1">
        <name>thiamine diphosphate</name>
        <dbReference type="ChEBI" id="CHEBI:58937"/>
    </cofactor>
</comment>
<dbReference type="Pfam" id="PF02779">
    <property type="entry name" value="Transket_pyr"/>
    <property type="match status" value="1"/>
</dbReference>
<evidence type="ECO:0000259" key="4">
    <source>
        <dbReference type="SMART" id="SM00861"/>
    </source>
</evidence>
<protein>
    <submittedName>
        <fullName evidence="5">Alpha-ketoacid dehydrogenase subunit beta</fullName>
    </submittedName>
</protein>
<dbReference type="InterPro" id="IPR033248">
    <property type="entry name" value="Transketolase_C"/>
</dbReference>
<reference evidence="5 6" key="1">
    <citation type="submission" date="2021-11" db="EMBL/GenBank/DDBJ databases">
        <title>Draft genome sequence of Actinomycetospora sp. SF1 isolated from the rhizosphere soil.</title>
        <authorList>
            <person name="Duangmal K."/>
            <person name="Chantavorakit T."/>
        </authorList>
    </citation>
    <scope>NUCLEOTIDE SEQUENCE [LARGE SCALE GENOMIC DNA]</scope>
    <source>
        <strain evidence="5 6">TBRC 5722</strain>
    </source>
</reference>
<evidence type="ECO:0000313" key="5">
    <source>
        <dbReference type="EMBL" id="MCD2192906.1"/>
    </source>
</evidence>
<gene>
    <name evidence="5" type="ORF">LQ327_05825</name>
</gene>
<dbReference type="SUPFAM" id="SSF52518">
    <property type="entry name" value="Thiamin diphosphate-binding fold (THDP-binding)"/>
    <property type="match status" value="1"/>
</dbReference>
<keyword evidence="2" id="KW-0560">Oxidoreductase</keyword>